<sequence length="321" mass="35357">MLLCSKEQFSHSQEKKRSPHTTEMASKRVLITGSSGLLGRDCLKAFLQDPEWDTLGLAFSRAGGNLKKVDLTDSQQLSETVRDFKPAVILHSAAERRPDIVEKEEEKTAKLNVKSTQLLCDLAKEVGAYVLFISTDYVFDGTSPPYQPSATPNPLNKYGLSKAEGERVVSQASSENVVLRVPILFGVVEKLDESAVTVLFSKVKDASKPAEMNHFERRYPTSCADLAKAIKVLADNRSKNPDLTGFFHWSGTEMMTKYDMAVAMAEVFGLPTSHIVADTKPASGAPRPFDCHLDSSRLEQLGATERTPFRTAVKDALKNCL</sequence>
<dbReference type="InterPro" id="IPR029903">
    <property type="entry name" value="RmlD-like-bd"/>
</dbReference>
<dbReference type="PANTHER" id="PTHR10491:SF4">
    <property type="entry name" value="METHIONINE ADENOSYLTRANSFERASE 2 SUBUNIT BETA"/>
    <property type="match status" value="1"/>
</dbReference>
<name>A0ABM1VXB9_APLCA</name>
<evidence type="ECO:0000313" key="10">
    <source>
        <dbReference type="RefSeq" id="XP_035827062.1"/>
    </source>
</evidence>
<comment type="function">
    <text evidence="5">Regulatory subunit of S-adenosylmethionine synthetase 2, an enzyme that catalyzes the formation of S-adenosylmethionine from methionine and ATP. Regulates MAT2A catalytic activity by changing its kinetic properties, increasing its affinity for L-methionine. Can bind NADP (in vitro).</text>
</comment>
<dbReference type="SUPFAM" id="SSF51735">
    <property type="entry name" value="NAD(P)-binding Rossmann-fold domains"/>
    <property type="match status" value="1"/>
</dbReference>
<evidence type="ECO:0000259" key="8">
    <source>
        <dbReference type="Pfam" id="PF04321"/>
    </source>
</evidence>
<evidence type="ECO:0000256" key="7">
    <source>
        <dbReference type="SAM" id="MobiDB-lite"/>
    </source>
</evidence>
<accession>A0ABM1VXB9</accession>
<protein>
    <recommendedName>
        <fullName evidence="3">Methionine adenosyltransferase 2 subunit beta</fullName>
    </recommendedName>
    <alternativeName>
        <fullName evidence="4">Methionine adenosyltransferase II beta</fullName>
    </alternativeName>
</protein>
<evidence type="ECO:0000256" key="2">
    <source>
        <dbReference type="ARBA" id="ARBA00008656"/>
    </source>
</evidence>
<dbReference type="Proteomes" id="UP000694888">
    <property type="component" value="Unplaced"/>
</dbReference>
<evidence type="ECO:0000313" key="9">
    <source>
        <dbReference type="Proteomes" id="UP000694888"/>
    </source>
</evidence>
<organism evidence="9 10">
    <name type="scientific">Aplysia californica</name>
    <name type="common">California sea hare</name>
    <dbReference type="NCBI Taxonomy" id="6500"/>
    <lineage>
        <taxon>Eukaryota</taxon>
        <taxon>Metazoa</taxon>
        <taxon>Spiralia</taxon>
        <taxon>Lophotrochozoa</taxon>
        <taxon>Mollusca</taxon>
        <taxon>Gastropoda</taxon>
        <taxon>Heterobranchia</taxon>
        <taxon>Euthyneura</taxon>
        <taxon>Tectipleura</taxon>
        <taxon>Aplysiida</taxon>
        <taxon>Aplysioidea</taxon>
        <taxon>Aplysiidae</taxon>
        <taxon>Aplysia</taxon>
    </lineage>
</organism>
<evidence type="ECO:0000256" key="4">
    <source>
        <dbReference type="ARBA" id="ARBA00029977"/>
    </source>
</evidence>
<dbReference type="Gene3D" id="3.40.50.720">
    <property type="entry name" value="NAD(P)-binding Rossmann-like Domain"/>
    <property type="match status" value="1"/>
</dbReference>
<dbReference type="InterPro" id="IPR036291">
    <property type="entry name" value="NAD(P)-bd_dom_sf"/>
</dbReference>
<keyword evidence="9" id="KW-1185">Reference proteome</keyword>
<evidence type="ECO:0000256" key="6">
    <source>
        <dbReference type="ARBA" id="ARBA00046786"/>
    </source>
</evidence>
<dbReference type="PANTHER" id="PTHR10491">
    <property type="entry name" value="DTDP-4-DEHYDRORHAMNOSE REDUCTASE"/>
    <property type="match status" value="1"/>
</dbReference>
<evidence type="ECO:0000256" key="1">
    <source>
        <dbReference type="ARBA" id="ARBA00005224"/>
    </source>
</evidence>
<comment type="subunit">
    <text evidence="6">Heterotrimer; composed of a catalytic MAT2A homodimer that binds one regulatory MAT2B chain. Heterohexamer; composed of a central, catalytic MAT2A homotetramer flanked on either side by a regulatory MAT2B chain. NADP binding increases the affinity for MAT2A.</text>
</comment>
<dbReference type="RefSeq" id="XP_035827062.1">
    <property type="nucleotide sequence ID" value="XM_035971169.1"/>
</dbReference>
<comment type="pathway">
    <text evidence="1">Amino-acid biosynthesis; S-adenosyl-L-methionine biosynthesis; S-adenosyl-L-methionine from L-methionine: step 1/1.</text>
</comment>
<gene>
    <name evidence="10" type="primary">LOC101846439</name>
</gene>
<proteinExistence type="inferred from homology"/>
<evidence type="ECO:0000256" key="5">
    <source>
        <dbReference type="ARBA" id="ARBA00045998"/>
    </source>
</evidence>
<feature type="region of interest" description="Disordered" evidence="7">
    <location>
        <begin position="1"/>
        <end position="24"/>
    </location>
</feature>
<dbReference type="GeneID" id="101846439"/>
<feature type="domain" description="RmlD-like substrate binding" evidence="8">
    <location>
        <begin position="28"/>
        <end position="319"/>
    </location>
</feature>
<dbReference type="Pfam" id="PF04321">
    <property type="entry name" value="RmlD_sub_bind"/>
    <property type="match status" value="1"/>
</dbReference>
<dbReference type="InterPro" id="IPR005913">
    <property type="entry name" value="dTDP_dehydrorham_reduct"/>
</dbReference>
<evidence type="ECO:0000256" key="3">
    <source>
        <dbReference type="ARBA" id="ARBA00021596"/>
    </source>
</evidence>
<reference evidence="10" key="1">
    <citation type="submission" date="2025-08" db="UniProtKB">
        <authorList>
            <consortium name="RefSeq"/>
        </authorList>
    </citation>
    <scope>IDENTIFICATION</scope>
</reference>
<dbReference type="CDD" id="cd05254">
    <property type="entry name" value="dTDP_HR_like_SDR_e"/>
    <property type="match status" value="1"/>
</dbReference>
<comment type="similarity">
    <text evidence="2">Belongs to the dTDP-4-dehydrorhamnose reductase family. MAT2B subfamily.</text>
</comment>